<keyword evidence="2" id="KW-1185">Reference proteome</keyword>
<name>A0A133U854_9EURY</name>
<sequence>MQSRIESYTEGVTSGPTDEYVEEKRISPWFPFPHSKVGSRLKSFGCGAILVGGEKAERVELAGPGWRRSVCEKAPQWKIWKKEWGFSVLVCTSHTSPFRVGRIEQKAKRDLENGALERAEEERG</sequence>
<protein>
    <submittedName>
        <fullName evidence="1">Uncharacterized protein</fullName>
    </submittedName>
</protein>
<reference evidence="1 2" key="1">
    <citation type="journal article" date="2016" name="Sci. Rep.">
        <title>Metabolic traits of an uncultured archaeal lineage -MSBL1- from brine pools of the Red Sea.</title>
        <authorList>
            <person name="Mwirichia R."/>
            <person name="Alam I."/>
            <person name="Rashid M."/>
            <person name="Vinu M."/>
            <person name="Ba-Alawi W."/>
            <person name="Anthony Kamau A."/>
            <person name="Kamanda Ngugi D."/>
            <person name="Goker M."/>
            <person name="Klenk H.P."/>
            <person name="Bajic V."/>
            <person name="Stingl U."/>
        </authorList>
    </citation>
    <scope>NUCLEOTIDE SEQUENCE [LARGE SCALE GENOMIC DNA]</scope>
    <source>
        <strain evidence="1">SCGC-AAA259B11</strain>
    </source>
</reference>
<comment type="caution">
    <text evidence="1">The sequence shown here is derived from an EMBL/GenBank/DDBJ whole genome shotgun (WGS) entry which is preliminary data.</text>
</comment>
<evidence type="ECO:0000313" key="1">
    <source>
        <dbReference type="EMBL" id="KXA90381.1"/>
    </source>
</evidence>
<dbReference type="AlphaFoldDB" id="A0A133U854"/>
<evidence type="ECO:0000313" key="2">
    <source>
        <dbReference type="Proteomes" id="UP000070184"/>
    </source>
</evidence>
<proteinExistence type="predicted"/>
<gene>
    <name evidence="1" type="ORF">AKJ61_00860</name>
</gene>
<accession>A0A133U854</accession>
<organism evidence="1 2">
    <name type="scientific">candidate division MSBL1 archaeon SCGC-AAA259B11</name>
    <dbReference type="NCBI Taxonomy" id="1698260"/>
    <lineage>
        <taxon>Archaea</taxon>
        <taxon>Methanobacteriati</taxon>
        <taxon>Methanobacteriota</taxon>
        <taxon>candidate division MSBL1</taxon>
    </lineage>
</organism>
<dbReference type="Proteomes" id="UP000070184">
    <property type="component" value="Unassembled WGS sequence"/>
</dbReference>
<dbReference type="EMBL" id="LHXK01000006">
    <property type="protein sequence ID" value="KXA90381.1"/>
    <property type="molecule type" value="Genomic_DNA"/>
</dbReference>